<name>A0A822YND8_NELNU</name>
<evidence type="ECO:0000313" key="2">
    <source>
        <dbReference type="Proteomes" id="UP000607653"/>
    </source>
</evidence>
<dbReference type="EMBL" id="DUZY01000004">
    <property type="protein sequence ID" value="DAD34052.1"/>
    <property type="molecule type" value="Genomic_DNA"/>
</dbReference>
<accession>A0A822YND8</accession>
<dbReference type="Proteomes" id="UP000607653">
    <property type="component" value="Unassembled WGS sequence"/>
</dbReference>
<reference evidence="1 2" key="1">
    <citation type="journal article" date="2020" name="Mol. Biol. Evol.">
        <title>Distinct Expression and Methylation Patterns for Genes with Different Fates following a Single Whole-Genome Duplication in Flowering Plants.</title>
        <authorList>
            <person name="Shi T."/>
            <person name="Rahmani R.S."/>
            <person name="Gugger P.F."/>
            <person name="Wang M."/>
            <person name="Li H."/>
            <person name="Zhang Y."/>
            <person name="Li Z."/>
            <person name="Wang Q."/>
            <person name="Van de Peer Y."/>
            <person name="Marchal K."/>
            <person name="Chen J."/>
        </authorList>
    </citation>
    <scope>NUCLEOTIDE SEQUENCE [LARGE SCALE GENOMIC DNA]</scope>
    <source>
        <tissue evidence="1">Leaf</tissue>
    </source>
</reference>
<keyword evidence="2" id="KW-1185">Reference proteome</keyword>
<gene>
    <name evidence="1" type="ORF">HUJ06_004692</name>
</gene>
<evidence type="ECO:0000313" key="1">
    <source>
        <dbReference type="EMBL" id="DAD34052.1"/>
    </source>
</evidence>
<sequence>MLGGVDWIGTQHLGIFLNKVATHRLRVRNINNMVISFHPVKYCKGRFDLSSLHLQSLPLQFSNMEVALDPHHHHQQHNNQTQASFAVVSTAVPTSLFLSPHLNNSGIYYGVEGENGALDSHLYVMPLKSDGSQCSDGAPGIIICYLCSIWLLCKCITLI</sequence>
<comment type="caution">
    <text evidence="1">The sequence shown here is derived from an EMBL/GenBank/DDBJ whole genome shotgun (WGS) entry which is preliminary data.</text>
</comment>
<dbReference type="AlphaFoldDB" id="A0A822YND8"/>
<protein>
    <submittedName>
        <fullName evidence="1">Uncharacterized protein</fullName>
    </submittedName>
</protein>
<organism evidence="1 2">
    <name type="scientific">Nelumbo nucifera</name>
    <name type="common">Sacred lotus</name>
    <dbReference type="NCBI Taxonomy" id="4432"/>
    <lineage>
        <taxon>Eukaryota</taxon>
        <taxon>Viridiplantae</taxon>
        <taxon>Streptophyta</taxon>
        <taxon>Embryophyta</taxon>
        <taxon>Tracheophyta</taxon>
        <taxon>Spermatophyta</taxon>
        <taxon>Magnoliopsida</taxon>
        <taxon>Proteales</taxon>
        <taxon>Nelumbonaceae</taxon>
        <taxon>Nelumbo</taxon>
    </lineage>
</organism>
<proteinExistence type="predicted"/>